<evidence type="ECO:0000259" key="1">
    <source>
        <dbReference type="Pfam" id="PF01408"/>
    </source>
</evidence>
<feature type="domain" description="Gfo/Idh/MocA-like oxidoreductase N-terminal" evidence="1">
    <location>
        <begin position="10"/>
        <end position="131"/>
    </location>
</feature>
<reference evidence="3 4" key="1">
    <citation type="submission" date="2020-08" db="EMBL/GenBank/DDBJ databases">
        <title>Genomic Encyclopedia of Type Strains, Phase IV (KMG-IV): sequencing the most valuable type-strain genomes for metagenomic binning, comparative biology and taxonomic classification.</title>
        <authorList>
            <person name="Goeker M."/>
        </authorList>
    </citation>
    <scope>NUCLEOTIDE SEQUENCE [LARGE SCALE GENOMIC DNA]</scope>
    <source>
        <strain evidence="3 4">DSM 103725</strain>
    </source>
</reference>
<gene>
    <name evidence="3" type="ORF">HNQ40_002063</name>
</gene>
<dbReference type="SUPFAM" id="SSF55347">
    <property type="entry name" value="Glyceraldehyde-3-phosphate dehydrogenase-like, C-terminal domain"/>
    <property type="match status" value="1"/>
</dbReference>
<organism evidence="3 4">
    <name type="scientific">Algisphaera agarilytica</name>
    <dbReference type="NCBI Taxonomy" id="1385975"/>
    <lineage>
        <taxon>Bacteria</taxon>
        <taxon>Pseudomonadati</taxon>
        <taxon>Planctomycetota</taxon>
        <taxon>Phycisphaerae</taxon>
        <taxon>Phycisphaerales</taxon>
        <taxon>Phycisphaeraceae</taxon>
        <taxon>Algisphaera</taxon>
    </lineage>
</organism>
<keyword evidence="4" id="KW-1185">Reference proteome</keyword>
<dbReference type="InterPro" id="IPR051317">
    <property type="entry name" value="Gfo/Idh/MocA_oxidoreduct"/>
</dbReference>
<sequence length="355" mass="40058">MKKFKSTKDIKVGVVGYGGAFNMGQQHLQQMKKAGMTPFAVCEIDPERLKVAEDDFPGIETYGSLDAMLKQSDVNLLVHITPHNLHYPLAAKCVKAGKHVVTEKPFVVTTSEADRLINLANKHNVMVSTYHNRHWDGWIMRAVREIVEKKTIGDVYKVEAHFGGYGMPRDWWRTSKSVSGGVLYDWGCHLLEYTLQVVDSDIVEVSGYAKNGYWESQAPKNFPWIGDMNEDEATAVVRFANGCVANLCITQLDPVRRPPLTFYGTKGTYIINHFGWQDDPQQWILKKANRKHQIKETSGKHPKSRGDLFYKNIAEYMTGQADLVITPEWARRPIHILDLAGKSAQAGKAMKAKHA</sequence>
<dbReference type="RefSeq" id="WP_184677787.1">
    <property type="nucleotide sequence ID" value="NZ_JACHGY010000001.1"/>
</dbReference>
<dbReference type="Gene3D" id="3.30.360.10">
    <property type="entry name" value="Dihydrodipicolinate Reductase, domain 2"/>
    <property type="match status" value="1"/>
</dbReference>
<accession>A0A7X0H6M8</accession>
<proteinExistence type="predicted"/>
<evidence type="ECO:0000313" key="3">
    <source>
        <dbReference type="EMBL" id="MBB6430257.1"/>
    </source>
</evidence>
<evidence type="ECO:0000313" key="4">
    <source>
        <dbReference type="Proteomes" id="UP000541810"/>
    </source>
</evidence>
<dbReference type="SUPFAM" id="SSF51735">
    <property type="entry name" value="NAD(P)-binding Rossmann-fold domains"/>
    <property type="match status" value="1"/>
</dbReference>
<dbReference type="Gene3D" id="3.40.50.720">
    <property type="entry name" value="NAD(P)-binding Rossmann-like Domain"/>
    <property type="match status" value="1"/>
</dbReference>
<name>A0A7X0H6M8_9BACT</name>
<dbReference type="InterPro" id="IPR036291">
    <property type="entry name" value="NAD(P)-bd_dom_sf"/>
</dbReference>
<dbReference type="Pfam" id="PF01408">
    <property type="entry name" value="GFO_IDH_MocA"/>
    <property type="match status" value="1"/>
</dbReference>
<dbReference type="AlphaFoldDB" id="A0A7X0H6M8"/>
<protein>
    <submittedName>
        <fullName evidence="3">Putative dehydrogenase</fullName>
    </submittedName>
</protein>
<dbReference type="EMBL" id="JACHGY010000001">
    <property type="protein sequence ID" value="MBB6430257.1"/>
    <property type="molecule type" value="Genomic_DNA"/>
</dbReference>
<dbReference type="Proteomes" id="UP000541810">
    <property type="component" value="Unassembled WGS sequence"/>
</dbReference>
<dbReference type="Pfam" id="PF22725">
    <property type="entry name" value="GFO_IDH_MocA_C3"/>
    <property type="match status" value="1"/>
</dbReference>
<dbReference type="GO" id="GO:0000166">
    <property type="term" value="F:nucleotide binding"/>
    <property type="evidence" value="ECO:0007669"/>
    <property type="project" value="InterPro"/>
</dbReference>
<dbReference type="InterPro" id="IPR055170">
    <property type="entry name" value="GFO_IDH_MocA-like_dom"/>
</dbReference>
<evidence type="ECO:0000259" key="2">
    <source>
        <dbReference type="Pfam" id="PF22725"/>
    </source>
</evidence>
<dbReference type="InterPro" id="IPR000683">
    <property type="entry name" value="Gfo/Idh/MocA-like_OxRdtase_N"/>
</dbReference>
<comment type="caution">
    <text evidence="3">The sequence shown here is derived from an EMBL/GenBank/DDBJ whole genome shotgun (WGS) entry which is preliminary data.</text>
</comment>
<dbReference type="PANTHER" id="PTHR43708:SF8">
    <property type="entry name" value="OXIDOREDUCTASE"/>
    <property type="match status" value="1"/>
</dbReference>
<feature type="domain" description="GFO/IDH/MocA-like oxidoreductase" evidence="2">
    <location>
        <begin position="140"/>
        <end position="269"/>
    </location>
</feature>
<dbReference type="PANTHER" id="PTHR43708">
    <property type="entry name" value="CONSERVED EXPRESSED OXIDOREDUCTASE (EUROFUNG)"/>
    <property type="match status" value="1"/>
</dbReference>